<dbReference type="AlphaFoldDB" id="A0A914C7T5"/>
<reference evidence="2" key="1">
    <citation type="submission" date="2022-11" db="UniProtKB">
        <authorList>
            <consortium name="WormBaseParasite"/>
        </authorList>
    </citation>
    <scope>IDENTIFICATION</scope>
</reference>
<organism evidence="1 2">
    <name type="scientific">Acrobeloides nanus</name>
    <dbReference type="NCBI Taxonomy" id="290746"/>
    <lineage>
        <taxon>Eukaryota</taxon>
        <taxon>Metazoa</taxon>
        <taxon>Ecdysozoa</taxon>
        <taxon>Nematoda</taxon>
        <taxon>Chromadorea</taxon>
        <taxon>Rhabditida</taxon>
        <taxon>Tylenchina</taxon>
        <taxon>Cephalobomorpha</taxon>
        <taxon>Cephaloboidea</taxon>
        <taxon>Cephalobidae</taxon>
        <taxon>Acrobeloides</taxon>
    </lineage>
</organism>
<evidence type="ECO:0000313" key="2">
    <source>
        <dbReference type="WBParaSite" id="ACRNAN_Path_523.g1985.t2"/>
    </source>
</evidence>
<name>A0A914C7T5_9BILA</name>
<protein>
    <submittedName>
        <fullName evidence="2">Uncharacterized protein</fullName>
    </submittedName>
</protein>
<evidence type="ECO:0000313" key="1">
    <source>
        <dbReference type="Proteomes" id="UP000887540"/>
    </source>
</evidence>
<dbReference type="WBParaSite" id="ACRNAN_Path_523.g1985.t2">
    <property type="protein sequence ID" value="ACRNAN_Path_523.g1985.t2"/>
    <property type="gene ID" value="ACRNAN_Path_523.g1985"/>
</dbReference>
<sequence length="283" mass="33897">MCEFLHIFNVNDGSRTQVKTYVVIDHENGFSILYENMLNMVEMVQSLKYCIFKEVKIDENYGLQKIQPIKVLQKITKICHQKIKTINYYCERQTEHFLRILETYVSAQKLIFNSYYAESIVQEPKNFIIPMSQKEILMELDVMPRTNNLLKYISRGEFFGGDRVTIHIFWDKVDEEFNEKILEIFKSTKKPHNFIKRVKFSPTAPFCSSKIDPTKPRPFAFRERTREFLQQQLLPCFTEKDEHANPKEIFEYKRSDGFTMKVKIHFDVTFSFERPDNLLIFRF</sequence>
<proteinExistence type="predicted"/>
<accession>A0A914C7T5</accession>
<dbReference type="Proteomes" id="UP000887540">
    <property type="component" value="Unplaced"/>
</dbReference>
<keyword evidence="1" id="KW-1185">Reference proteome</keyword>